<protein>
    <submittedName>
        <fullName evidence="1">Uncharacterized protein</fullName>
    </submittedName>
</protein>
<organism evidence="1 2">
    <name type="scientific">Hamadaea flava</name>
    <dbReference type="NCBI Taxonomy" id="1742688"/>
    <lineage>
        <taxon>Bacteria</taxon>
        <taxon>Bacillati</taxon>
        <taxon>Actinomycetota</taxon>
        <taxon>Actinomycetes</taxon>
        <taxon>Micromonosporales</taxon>
        <taxon>Micromonosporaceae</taxon>
        <taxon>Hamadaea</taxon>
    </lineage>
</organism>
<gene>
    <name evidence="1" type="ORF">ACFOZ4_00060</name>
</gene>
<accession>A0ABV8LEU9</accession>
<reference evidence="2" key="1">
    <citation type="journal article" date="2019" name="Int. J. Syst. Evol. Microbiol.">
        <title>The Global Catalogue of Microorganisms (GCM) 10K type strain sequencing project: providing services to taxonomists for standard genome sequencing and annotation.</title>
        <authorList>
            <consortium name="The Broad Institute Genomics Platform"/>
            <consortium name="The Broad Institute Genome Sequencing Center for Infectious Disease"/>
            <person name="Wu L."/>
            <person name="Ma J."/>
        </authorList>
    </citation>
    <scope>NUCLEOTIDE SEQUENCE [LARGE SCALE GENOMIC DNA]</scope>
    <source>
        <strain evidence="2">CGMCC 4.7289</strain>
    </source>
</reference>
<comment type="caution">
    <text evidence="1">The sequence shown here is derived from an EMBL/GenBank/DDBJ whole genome shotgun (WGS) entry which is preliminary data.</text>
</comment>
<dbReference type="EMBL" id="JBHSAY010000001">
    <property type="protein sequence ID" value="MFC4129006.1"/>
    <property type="molecule type" value="Genomic_DNA"/>
</dbReference>
<keyword evidence="2" id="KW-1185">Reference proteome</keyword>
<evidence type="ECO:0000313" key="2">
    <source>
        <dbReference type="Proteomes" id="UP001595816"/>
    </source>
</evidence>
<proteinExistence type="predicted"/>
<dbReference type="Proteomes" id="UP001595816">
    <property type="component" value="Unassembled WGS sequence"/>
</dbReference>
<dbReference type="RefSeq" id="WP_253754000.1">
    <property type="nucleotide sequence ID" value="NZ_JAMZDZ010000001.1"/>
</dbReference>
<name>A0ABV8LEU9_9ACTN</name>
<sequence>MADNTPDPGAIAHEPDPDRQLQRKLLEGALKRLAAGAGGPTLREMANDILAGRADLREAVGHGFYTSELAARATAFQQWLADMSDGDRAELERRTTELMGHLRTNYREQG</sequence>
<evidence type="ECO:0000313" key="1">
    <source>
        <dbReference type="EMBL" id="MFC4129006.1"/>
    </source>
</evidence>